<comment type="caution">
    <text evidence="4">The sequence shown here is derived from an EMBL/GenBank/DDBJ whole genome shotgun (WGS) entry which is preliminary data.</text>
</comment>
<dbReference type="PROSITE" id="PS51462">
    <property type="entry name" value="NUDIX"/>
    <property type="match status" value="1"/>
</dbReference>
<dbReference type="SUPFAM" id="SSF55811">
    <property type="entry name" value="Nudix"/>
    <property type="match status" value="1"/>
</dbReference>
<dbReference type="PROSITE" id="PS00893">
    <property type="entry name" value="NUDIX_BOX"/>
    <property type="match status" value="1"/>
</dbReference>
<dbReference type="GO" id="GO:0016787">
    <property type="term" value="F:hydrolase activity"/>
    <property type="evidence" value="ECO:0007669"/>
    <property type="project" value="UniProtKB-KW"/>
</dbReference>
<dbReference type="PANTHER" id="PTHR43736:SF5">
    <property type="entry name" value="NUDIX HYDROLASE DOMAIN-CONTAINING PROTEIN"/>
    <property type="match status" value="1"/>
</dbReference>
<dbReference type="InterPro" id="IPR000086">
    <property type="entry name" value="NUDIX_hydrolase_dom"/>
</dbReference>
<keyword evidence="5" id="KW-1185">Reference proteome</keyword>
<dbReference type="AlphaFoldDB" id="A0A9X1ZQR9"/>
<comment type="similarity">
    <text evidence="2">Belongs to the Nudix hydrolase family.</text>
</comment>
<accession>A0A9X1ZQR9</accession>
<evidence type="ECO:0000256" key="2">
    <source>
        <dbReference type="RuleBase" id="RU003476"/>
    </source>
</evidence>
<evidence type="ECO:0000259" key="3">
    <source>
        <dbReference type="PROSITE" id="PS51462"/>
    </source>
</evidence>
<dbReference type="Pfam" id="PF00293">
    <property type="entry name" value="NUDIX"/>
    <property type="match status" value="1"/>
</dbReference>
<sequence length="136" mass="15326">MRAEIAVTVDSVILCKSEGKFKLVLVKRKNEPFKDKWALPGGFVEQEEDLADAAKRELQEETGLVVDRNEQIGTFGKPGRDPRGRTISIVYLSLIDREEALKAADDAAEAAWFDIDNLPELAFDHSKIVEKSYQYL</sequence>
<dbReference type="Gene3D" id="3.90.79.10">
    <property type="entry name" value="Nucleoside Triphosphate Pyrophosphohydrolase"/>
    <property type="match status" value="1"/>
</dbReference>
<evidence type="ECO:0000313" key="5">
    <source>
        <dbReference type="Proteomes" id="UP001139521"/>
    </source>
</evidence>
<dbReference type="PRINTS" id="PR00502">
    <property type="entry name" value="NUDIXFAMILY"/>
</dbReference>
<reference evidence="4" key="1">
    <citation type="submission" date="2022-01" db="EMBL/GenBank/DDBJ databases">
        <title>Genome sequencing of Zunongwangia sp. M21534 genome.</title>
        <authorList>
            <person name="Chen Y."/>
            <person name="Dong C."/>
            <person name="Shao Z."/>
        </authorList>
    </citation>
    <scope>NUCLEOTIDE SEQUENCE</scope>
    <source>
        <strain evidence="4">MCCC M21534</strain>
    </source>
</reference>
<dbReference type="RefSeq" id="WP_249602044.1">
    <property type="nucleotide sequence ID" value="NZ_JAKHSK010000018.1"/>
</dbReference>
<keyword evidence="1 2" id="KW-0378">Hydrolase</keyword>
<name>A0A9X1ZQR9_9FLAO</name>
<gene>
    <name evidence="4" type="ORF">L1967_13285</name>
</gene>
<dbReference type="PANTHER" id="PTHR43736">
    <property type="entry name" value="ADP-RIBOSE PYROPHOSPHATASE"/>
    <property type="match status" value="1"/>
</dbReference>
<feature type="domain" description="Nudix hydrolase" evidence="3">
    <location>
        <begin position="4"/>
        <end position="136"/>
    </location>
</feature>
<evidence type="ECO:0000256" key="1">
    <source>
        <dbReference type="ARBA" id="ARBA00022801"/>
    </source>
</evidence>
<proteinExistence type="inferred from homology"/>
<evidence type="ECO:0000313" key="4">
    <source>
        <dbReference type="EMBL" id="MCL6219267.1"/>
    </source>
</evidence>
<protein>
    <submittedName>
        <fullName evidence="4">NUDIX hydrolase</fullName>
    </submittedName>
</protein>
<dbReference type="Proteomes" id="UP001139521">
    <property type="component" value="Unassembled WGS sequence"/>
</dbReference>
<dbReference type="InterPro" id="IPR020476">
    <property type="entry name" value="Nudix_hydrolase"/>
</dbReference>
<dbReference type="InterPro" id="IPR020084">
    <property type="entry name" value="NUDIX_hydrolase_CS"/>
</dbReference>
<organism evidence="4 5">
    <name type="scientific">Zunongwangia pacifica</name>
    <dbReference type="NCBI Taxonomy" id="2911062"/>
    <lineage>
        <taxon>Bacteria</taxon>
        <taxon>Pseudomonadati</taxon>
        <taxon>Bacteroidota</taxon>
        <taxon>Flavobacteriia</taxon>
        <taxon>Flavobacteriales</taxon>
        <taxon>Flavobacteriaceae</taxon>
        <taxon>Zunongwangia</taxon>
    </lineage>
</organism>
<dbReference type="CDD" id="cd18873">
    <property type="entry name" value="NUDIX_NadM_like"/>
    <property type="match status" value="1"/>
</dbReference>
<dbReference type="InterPro" id="IPR015797">
    <property type="entry name" value="NUDIX_hydrolase-like_dom_sf"/>
</dbReference>
<dbReference type="EMBL" id="JAKHSK010000018">
    <property type="protein sequence ID" value="MCL6219267.1"/>
    <property type="molecule type" value="Genomic_DNA"/>
</dbReference>